<dbReference type="SUPFAM" id="SSF89550">
    <property type="entry name" value="PHP domain-like"/>
    <property type="match status" value="1"/>
</dbReference>
<feature type="chain" id="PRO_5002037706" description="DUF3604 domain-containing protein" evidence="1">
    <location>
        <begin position="22"/>
        <end position="606"/>
    </location>
</feature>
<dbReference type="Pfam" id="PF12228">
    <property type="entry name" value="DUF3604"/>
    <property type="match status" value="1"/>
</dbReference>
<evidence type="ECO:0000313" key="2">
    <source>
        <dbReference type="EMBL" id="BAQ16556.1"/>
    </source>
</evidence>
<dbReference type="OrthoDB" id="543560at2"/>
<evidence type="ECO:0000256" key="1">
    <source>
        <dbReference type="SAM" id="SignalP"/>
    </source>
</evidence>
<dbReference type="EMBL" id="AP014648">
    <property type="protein sequence ID" value="BAQ16556.1"/>
    <property type="molecule type" value="Genomic_DNA"/>
</dbReference>
<dbReference type="STRING" id="1384459.GL4_1096"/>
<dbReference type="InterPro" id="IPR022028">
    <property type="entry name" value="DUF3604"/>
</dbReference>
<sequence>MLRLVIATSILAVTAAGAATAQEIKPNPLRDAYFGNLHVHTGWSFDAYINDSITTPDSAYRWAKGEAISAGEGLPDLQILRPLDWYAVSDHSEYIGVLPLMEDKSNPLSQHPLAADITGGDPEAAFAAYGKLSDTIYEHHPDEELNDPKIRRTVWAEIVKTADEHYKPGTFTTFPAFEWTSAPDWRNLHRVVLFRDSTHVPDMALSAMDTDVPAELWKWMELQRESGAQLLAVPHNGNASDGMMFPVGQAYGDVNVDGDYAAARMRNEPLFELTQIKGTSEVYPPMSPNDEFADFEIWDYTLSPDAVPPEHRLGGYAREAIIRGLKYQQEGRGNPFKYGFIGDSDTHNAAASIEENNYTGKFGFELDPRHRLEGPPGVPESAIEQVRRFSSGGVAGVWAESNTREALFDAMVRKETFATSGPRLKVRLFGGYAYPEDVMDRSQWLQTAYDGGVPMGGDLGAAPEGRAPTLLVAATKEPDGANLDRIQIVKGWIENGEQKERIYDIALSDGRKPDSSGAIKPVGNTVDVATASYTNDIGATELMANWTDPDFDPAVPAVYYARVLQIPTPRWSTFDAAKLGVEVPKGLPTSIQERAWTSPIWYTPSS</sequence>
<dbReference type="RefSeq" id="WP_045369530.1">
    <property type="nucleotide sequence ID" value="NZ_AP014648.1"/>
</dbReference>
<reference evidence="2 3" key="1">
    <citation type="submission" date="2014-09" db="EMBL/GenBank/DDBJ databases">
        <title>Genome sequencing of Methyloceanibacter caenitepidi Gela4.</title>
        <authorList>
            <person name="Takeuchi M."/>
            <person name="Susumu S."/>
            <person name="Kamagata Y."/>
            <person name="Oshima K."/>
            <person name="Hattori M."/>
            <person name="Iwasaki W."/>
        </authorList>
    </citation>
    <scope>NUCLEOTIDE SEQUENCE [LARGE SCALE GENOMIC DNA]</scope>
    <source>
        <strain evidence="2 3">Gela4</strain>
    </source>
</reference>
<keyword evidence="3" id="KW-1185">Reference proteome</keyword>
<dbReference type="Gene3D" id="3.20.20.140">
    <property type="entry name" value="Metal-dependent hydrolases"/>
    <property type="match status" value="1"/>
</dbReference>
<gene>
    <name evidence="2" type="ORF">GL4_1096</name>
</gene>
<proteinExistence type="predicted"/>
<accession>A0A0A8K189</accession>
<dbReference type="Proteomes" id="UP000031643">
    <property type="component" value="Chromosome"/>
</dbReference>
<keyword evidence="1" id="KW-0732">Signal</keyword>
<dbReference type="HOGENOM" id="CLU_022758_0_0_5"/>
<protein>
    <recommendedName>
        <fullName evidence="4">DUF3604 domain-containing protein</fullName>
    </recommendedName>
</protein>
<dbReference type="KEGG" id="mcg:GL4_1096"/>
<dbReference type="AlphaFoldDB" id="A0A0A8K189"/>
<dbReference type="InterPro" id="IPR016195">
    <property type="entry name" value="Pol/histidinol_Pase-like"/>
</dbReference>
<name>A0A0A8K189_9HYPH</name>
<feature type="signal peptide" evidence="1">
    <location>
        <begin position="1"/>
        <end position="21"/>
    </location>
</feature>
<evidence type="ECO:0008006" key="4">
    <source>
        <dbReference type="Google" id="ProtNLM"/>
    </source>
</evidence>
<organism evidence="2 3">
    <name type="scientific">Methyloceanibacter caenitepidi</name>
    <dbReference type="NCBI Taxonomy" id="1384459"/>
    <lineage>
        <taxon>Bacteria</taxon>
        <taxon>Pseudomonadati</taxon>
        <taxon>Pseudomonadota</taxon>
        <taxon>Alphaproteobacteria</taxon>
        <taxon>Hyphomicrobiales</taxon>
        <taxon>Hyphomicrobiaceae</taxon>
        <taxon>Methyloceanibacter</taxon>
    </lineage>
</organism>
<evidence type="ECO:0000313" key="3">
    <source>
        <dbReference type="Proteomes" id="UP000031643"/>
    </source>
</evidence>